<evidence type="ECO:0000313" key="3">
    <source>
        <dbReference type="Proteomes" id="UP000027138"/>
    </source>
</evidence>
<protein>
    <submittedName>
        <fullName evidence="2">Uncharacterized protein</fullName>
    </submittedName>
</protein>
<evidence type="ECO:0000256" key="1">
    <source>
        <dbReference type="SAM" id="MobiDB-lite"/>
    </source>
</evidence>
<accession>A0A067KYI0</accession>
<evidence type="ECO:0000313" key="2">
    <source>
        <dbReference type="EMBL" id="KDP36919.1"/>
    </source>
</evidence>
<feature type="compositionally biased region" description="Polar residues" evidence="1">
    <location>
        <begin position="101"/>
        <end position="114"/>
    </location>
</feature>
<dbReference type="Proteomes" id="UP000027138">
    <property type="component" value="Unassembled WGS sequence"/>
</dbReference>
<name>A0A067KYI0_JATCU</name>
<feature type="region of interest" description="Disordered" evidence="1">
    <location>
        <begin position="99"/>
        <end position="125"/>
    </location>
</feature>
<gene>
    <name evidence="2" type="ORF">JCGZ_08210</name>
</gene>
<reference evidence="2 3" key="1">
    <citation type="journal article" date="2014" name="PLoS ONE">
        <title>Global Analysis of Gene Expression Profiles in Physic Nut (Jatropha curcas L.) Seedlings Exposed to Salt Stress.</title>
        <authorList>
            <person name="Zhang L."/>
            <person name="Zhang C."/>
            <person name="Wu P."/>
            <person name="Chen Y."/>
            <person name="Li M."/>
            <person name="Jiang H."/>
            <person name="Wu G."/>
        </authorList>
    </citation>
    <scope>NUCLEOTIDE SEQUENCE [LARGE SCALE GENOMIC DNA]</scope>
    <source>
        <strain evidence="3">cv. GZQX0401</strain>
        <tissue evidence="2">Young leaves</tissue>
    </source>
</reference>
<proteinExistence type="predicted"/>
<dbReference type="PANTHER" id="PTHR37614:SF2">
    <property type="entry name" value="OS02G0121400 PROTEIN"/>
    <property type="match status" value="1"/>
</dbReference>
<dbReference type="AlphaFoldDB" id="A0A067KYI0"/>
<sequence>MKQRSSGAHHYSPRYDRNDEIEVAAILLELPALIVESDSALRLPLSWGAKRRRSANEPSFLHGVRLPSPSVPSIHGSGSGGGSGVLVSCAFESEKPAVKVGTSSPATPLSFSPSESDEKRKRLKRKASVKKTKEHWLEVIEKYTKSNESLAKDIAQMKCYYEKMKENNLLLQARKQEVFIFYFSSYVNKTVFFLSSLSF</sequence>
<organism evidence="2 3">
    <name type="scientific">Jatropha curcas</name>
    <name type="common">Barbados nut</name>
    <dbReference type="NCBI Taxonomy" id="180498"/>
    <lineage>
        <taxon>Eukaryota</taxon>
        <taxon>Viridiplantae</taxon>
        <taxon>Streptophyta</taxon>
        <taxon>Embryophyta</taxon>
        <taxon>Tracheophyta</taxon>
        <taxon>Spermatophyta</taxon>
        <taxon>Magnoliopsida</taxon>
        <taxon>eudicotyledons</taxon>
        <taxon>Gunneridae</taxon>
        <taxon>Pentapetalae</taxon>
        <taxon>rosids</taxon>
        <taxon>fabids</taxon>
        <taxon>Malpighiales</taxon>
        <taxon>Euphorbiaceae</taxon>
        <taxon>Crotonoideae</taxon>
        <taxon>Jatropheae</taxon>
        <taxon>Jatropha</taxon>
    </lineage>
</organism>
<dbReference type="OrthoDB" id="1930961at2759"/>
<dbReference type="EMBL" id="KK914420">
    <property type="protein sequence ID" value="KDP36919.1"/>
    <property type="molecule type" value="Genomic_DNA"/>
</dbReference>
<keyword evidence="3" id="KW-1185">Reference proteome</keyword>
<dbReference type="PANTHER" id="PTHR37614">
    <property type="entry name" value="OS02G0121400 PROTEIN"/>
    <property type="match status" value="1"/>
</dbReference>